<reference evidence="2 3" key="1">
    <citation type="submission" date="2018-06" db="EMBL/GenBank/DDBJ databases">
        <title>Streptacidiphilus pinicola sp. nov., isolated from pine grove soil.</title>
        <authorList>
            <person name="Roh S.G."/>
            <person name="Park S."/>
            <person name="Kim M.-K."/>
            <person name="Yun B.-R."/>
            <person name="Park J."/>
            <person name="Kim M.J."/>
            <person name="Kim Y.S."/>
            <person name="Kim S.B."/>
        </authorList>
    </citation>
    <scope>NUCLEOTIDE SEQUENCE [LARGE SCALE GENOMIC DNA]</scope>
    <source>
        <strain evidence="2 3">MMS16-CNU450</strain>
    </source>
</reference>
<dbReference type="Proteomes" id="UP000248889">
    <property type="component" value="Unassembled WGS sequence"/>
</dbReference>
<proteinExistence type="predicted"/>
<accession>A0A2X0IGD8</accession>
<comment type="caution">
    <text evidence="2">The sequence shown here is derived from an EMBL/GenBank/DDBJ whole genome shotgun (WGS) entry which is preliminary data.</text>
</comment>
<protein>
    <submittedName>
        <fullName evidence="2">Uncharacterized protein</fullName>
    </submittedName>
</protein>
<dbReference type="EMBL" id="QKYN01000072">
    <property type="protein sequence ID" value="RAG84104.1"/>
    <property type="molecule type" value="Genomic_DNA"/>
</dbReference>
<dbReference type="AlphaFoldDB" id="A0A2X0IGD8"/>
<feature type="region of interest" description="Disordered" evidence="1">
    <location>
        <begin position="1"/>
        <end position="77"/>
    </location>
</feature>
<evidence type="ECO:0000313" key="3">
    <source>
        <dbReference type="Proteomes" id="UP000248889"/>
    </source>
</evidence>
<evidence type="ECO:0000313" key="2">
    <source>
        <dbReference type="EMBL" id="RAG84104.1"/>
    </source>
</evidence>
<name>A0A2X0IGD8_9ACTN</name>
<feature type="compositionally biased region" description="Gly residues" evidence="1">
    <location>
        <begin position="1"/>
        <end position="12"/>
    </location>
</feature>
<feature type="compositionally biased region" description="Basic residues" evidence="1">
    <location>
        <begin position="13"/>
        <end position="28"/>
    </location>
</feature>
<organism evidence="2 3">
    <name type="scientific">Streptacidiphilus pinicola</name>
    <dbReference type="NCBI Taxonomy" id="2219663"/>
    <lineage>
        <taxon>Bacteria</taxon>
        <taxon>Bacillati</taxon>
        <taxon>Actinomycetota</taxon>
        <taxon>Actinomycetes</taxon>
        <taxon>Kitasatosporales</taxon>
        <taxon>Streptomycetaceae</taxon>
        <taxon>Streptacidiphilus</taxon>
    </lineage>
</organism>
<keyword evidence="3" id="KW-1185">Reference proteome</keyword>
<sequence length="77" mass="7962">MRGGRRTGLGRGRGGRARGRRGVRRRGARGGGPGRGDAHAGAADQQARGDQRGDLSCGRVHPHPLPPVSHIETSPPG</sequence>
<gene>
    <name evidence="2" type="ORF">DN069_18890</name>
</gene>
<evidence type="ECO:0000256" key="1">
    <source>
        <dbReference type="SAM" id="MobiDB-lite"/>
    </source>
</evidence>